<evidence type="ECO:0000256" key="1">
    <source>
        <dbReference type="ARBA" id="ARBA00022603"/>
    </source>
</evidence>
<dbReference type="KEGG" id="tsu:Tresu_2481"/>
<dbReference type="HOGENOM" id="CLU_061789_1_0_12"/>
<feature type="domain" description="Methyltransferase type 11" evidence="4">
    <location>
        <begin position="49"/>
        <end position="142"/>
    </location>
</feature>
<dbReference type="GO" id="GO:0032259">
    <property type="term" value="P:methylation"/>
    <property type="evidence" value="ECO:0007669"/>
    <property type="project" value="UniProtKB-KW"/>
</dbReference>
<sequence>MTEIEKHYNKHKEENRLLTRHGKVEFAVAMKYIHDSLPTQDKHLFKIADIGAGTGRYSVALAKEGFDVTAVELVKHNLEILESKHEHVKCWPGNALDLSFLPDETFDATILFGPLYHLHKEEEKLTALKEARRITKKGGKIFAAYLLNEYSILSYCFAQNRILELIKSGNVSKDFHIVPKENELYDYVRLEDIDRLNKMGGIKRIKIFSPDGPADFMRKELNSMTEETFKKFIEYQICNAERKDLLGAGSHIVDILEN</sequence>
<evidence type="ECO:0000259" key="4">
    <source>
        <dbReference type="Pfam" id="PF08241"/>
    </source>
</evidence>
<dbReference type="AlphaFoldDB" id="F2NWM4"/>
<reference evidence="5 6" key="1">
    <citation type="journal article" date="2011" name="Stand. Genomic Sci.">
        <title>Complete genome sequence of Treponema succinifaciens type strain (6091).</title>
        <authorList>
            <person name="Han C."/>
            <person name="Gronow S."/>
            <person name="Teshima H."/>
            <person name="Lapidus A."/>
            <person name="Nolan M."/>
            <person name="Lucas S."/>
            <person name="Hammon N."/>
            <person name="Deshpande S."/>
            <person name="Cheng J.F."/>
            <person name="Zeytun A."/>
            <person name="Tapia R."/>
            <person name="Goodwin L."/>
            <person name="Pitluck S."/>
            <person name="Liolios K."/>
            <person name="Pagani I."/>
            <person name="Ivanova N."/>
            <person name="Mavromatis K."/>
            <person name="Mikhailova N."/>
            <person name="Huntemann M."/>
            <person name="Pati A."/>
            <person name="Chen A."/>
            <person name="Palaniappan K."/>
            <person name="Land M."/>
            <person name="Hauser L."/>
            <person name="Brambilla E.M."/>
            <person name="Rohde M."/>
            <person name="Goker M."/>
            <person name="Woyke T."/>
            <person name="Bristow J."/>
            <person name="Eisen J.A."/>
            <person name="Markowitz V."/>
            <person name="Hugenholtz P."/>
            <person name="Kyrpides N.C."/>
            <person name="Klenk H.P."/>
            <person name="Detter J.C."/>
        </authorList>
    </citation>
    <scope>NUCLEOTIDE SEQUENCE [LARGE SCALE GENOMIC DNA]</scope>
    <source>
        <strain evidence="6">ATCC 33096 / DSM 2489 / 6091</strain>
    </source>
</reference>
<dbReference type="CDD" id="cd02440">
    <property type="entry name" value="AdoMet_MTases"/>
    <property type="match status" value="1"/>
</dbReference>
<dbReference type="EMBL" id="CP002631">
    <property type="protein sequence ID" value="AEB15343.1"/>
    <property type="molecule type" value="Genomic_DNA"/>
</dbReference>
<name>F2NWM4_TRES6</name>
<dbReference type="PANTHER" id="PTHR43464">
    <property type="entry name" value="METHYLTRANSFERASE"/>
    <property type="match status" value="1"/>
</dbReference>
<dbReference type="GO" id="GO:0008757">
    <property type="term" value="F:S-adenosylmethionine-dependent methyltransferase activity"/>
    <property type="evidence" value="ECO:0007669"/>
    <property type="project" value="InterPro"/>
</dbReference>
<dbReference type="Gene3D" id="3.40.50.150">
    <property type="entry name" value="Vaccinia Virus protein VP39"/>
    <property type="match status" value="1"/>
</dbReference>
<keyword evidence="3" id="KW-0949">S-adenosyl-L-methionine</keyword>
<reference evidence="6" key="2">
    <citation type="submission" date="2011-04" db="EMBL/GenBank/DDBJ databases">
        <title>The complete genome of chromosome of Treponema succinifaciens DSM 2489.</title>
        <authorList>
            <person name="Lucas S."/>
            <person name="Copeland A."/>
            <person name="Lapidus A."/>
            <person name="Bruce D."/>
            <person name="Goodwin L."/>
            <person name="Pitluck S."/>
            <person name="Peters L."/>
            <person name="Kyrpides N."/>
            <person name="Mavromatis K."/>
            <person name="Ivanova N."/>
            <person name="Ovchinnikova G."/>
            <person name="Teshima H."/>
            <person name="Detter J.C."/>
            <person name="Tapia R."/>
            <person name="Han C."/>
            <person name="Land M."/>
            <person name="Hauser L."/>
            <person name="Markowitz V."/>
            <person name="Cheng J.-F."/>
            <person name="Hugenholtz P."/>
            <person name="Woyke T."/>
            <person name="Wu D."/>
            <person name="Gronow S."/>
            <person name="Wellnitz S."/>
            <person name="Brambilla E."/>
            <person name="Klenk H.-P."/>
            <person name="Eisen J.A."/>
        </authorList>
    </citation>
    <scope>NUCLEOTIDE SEQUENCE [LARGE SCALE GENOMIC DNA]</scope>
    <source>
        <strain evidence="6">ATCC 33096 / DSM 2489 / 6091</strain>
    </source>
</reference>
<keyword evidence="1 5" id="KW-0489">Methyltransferase</keyword>
<dbReference type="RefSeq" id="WP_013702594.1">
    <property type="nucleotide sequence ID" value="NC_015385.1"/>
</dbReference>
<dbReference type="PANTHER" id="PTHR43464:SF19">
    <property type="entry name" value="UBIQUINONE BIOSYNTHESIS O-METHYLTRANSFERASE, MITOCHONDRIAL"/>
    <property type="match status" value="1"/>
</dbReference>
<keyword evidence="2" id="KW-0808">Transferase</keyword>
<dbReference type="eggNOG" id="COG0500">
    <property type="taxonomic scope" value="Bacteria"/>
</dbReference>
<evidence type="ECO:0000313" key="5">
    <source>
        <dbReference type="EMBL" id="AEB15343.1"/>
    </source>
</evidence>
<accession>F2NWM4</accession>
<dbReference type="GeneID" id="302999595"/>
<keyword evidence="6" id="KW-1185">Reference proteome</keyword>
<dbReference type="Proteomes" id="UP000006852">
    <property type="component" value="Chromosome"/>
</dbReference>
<dbReference type="SUPFAM" id="SSF53335">
    <property type="entry name" value="S-adenosyl-L-methionine-dependent methyltransferases"/>
    <property type="match status" value="1"/>
</dbReference>
<gene>
    <name evidence="5" type="ordered locus">Tresu_2481</name>
</gene>
<dbReference type="STRING" id="869209.Tresu_2481"/>
<proteinExistence type="predicted"/>
<organism evidence="5 6">
    <name type="scientific">Treponema succinifaciens (strain ATCC 33096 / DSM 2489 / 6091)</name>
    <dbReference type="NCBI Taxonomy" id="869209"/>
    <lineage>
        <taxon>Bacteria</taxon>
        <taxon>Pseudomonadati</taxon>
        <taxon>Spirochaetota</taxon>
        <taxon>Spirochaetia</taxon>
        <taxon>Spirochaetales</taxon>
        <taxon>Treponemataceae</taxon>
        <taxon>Treponema</taxon>
    </lineage>
</organism>
<dbReference type="InterPro" id="IPR029063">
    <property type="entry name" value="SAM-dependent_MTases_sf"/>
</dbReference>
<evidence type="ECO:0000256" key="2">
    <source>
        <dbReference type="ARBA" id="ARBA00022679"/>
    </source>
</evidence>
<protein>
    <submittedName>
        <fullName evidence="5">Methyltransferase type 11</fullName>
    </submittedName>
</protein>
<dbReference type="OrthoDB" id="9810615at2"/>
<dbReference type="Pfam" id="PF08241">
    <property type="entry name" value="Methyltransf_11"/>
    <property type="match status" value="1"/>
</dbReference>
<evidence type="ECO:0000256" key="3">
    <source>
        <dbReference type="ARBA" id="ARBA00022691"/>
    </source>
</evidence>
<dbReference type="InterPro" id="IPR013216">
    <property type="entry name" value="Methyltransf_11"/>
</dbReference>
<evidence type="ECO:0000313" key="6">
    <source>
        <dbReference type="Proteomes" id="UP000006852"/>
    </source>
</evidence>